<dbReference type="CDD" id="cd03811">
    <property type="entry name" value="GT4_GT28_WabH-like"/>
    <property type="match status" value="1"/>
</dbReference>
<evidence type="ECO:0000313" key="3">
    <source>
        <dbReference type="EMBL" id="REL28008.1"/>
    </source>
</evidence>
<evidence type="ECO:0000259" key="1">
    <source>
        <dbReference type="Pfam" id="PF00534"/>
    </source>
</evidence>
<dbReference type="InterPro" id="IPR028098">
    <property type="entry name" value="Glyco_trans_4-like_N"/>
</dbReference>
<feature type="domain" description="Glycosyl transferase family 1" evidence="1">
    <location>
        <begin position="206"/>
        <end position="373"/>
    </location>
</feature>
<evidence type="ECO:0000313" key="4">
    <source>
        <dbReference type="Proteomes" id="UP000256478"/>
    </source>
</evidence>
<reference evidence="3 4" key="1">
    <citation type="submission" date="2018-08" db="EMBL/GenBank/DDBJ databases">
        <title>Thalassotalea euphylliae genome.</title>
        <authorList>
            <person name="Summers S."/>
            <person name="Rice S.A."/>
            <person name="Freckelton M.L."/>
            <person name="Nedved B.T."/>
            <person name="Hadfield M.G."/>
        </authorList>
    </citation>
    <scope>NUCLEOTIDE SEQUENCE [LARGE SCALE GENOMIC DNA]</scope>
    <source>
        <strain evidence="3 4">H1</strain>
    </source>
</reference>
<dbReference type="GO" id="GO:0016757">
    <property type="term" value="F:glycosyltransferase activity"/>
    <property type="evidence" value="ECO:0007669"/>
    <property type="project" value="InterPro"/>
</dbReference>
<dbReference type="Pfam" id="PF13439">
    <property type="entry name" value="Glyco_transf_4"/>
    <property type="match status" value="1"/>
</dbReference>
<dbReference type="Proteomes" id="UP000256478">
    <property type="component" value="Unassembled WGS sequence"/>
</dbReference>
<dbReference type="GO" id="GO:1901135">
    <property type="term" value="P:carbohydrate derivative metabolic process"/>
    <property type="evidence" value="ECO:0007669"/>
    <property type="project" value="UniProtKB-ARBA"/>
</dbReference>
<keyword evidence="3" id="KW-0808">Transferase</keyword>
<dbReference type="InterPro" id="IPR001296">
    <property type="entry name" value="Glyco_trans_1"/>
</dbReference>
<name>A0A3E0TTX8_9GAMM</name>
<gene>
    <name evidence="3" type="ORF">DXX93_16520</name>
</gene>
<dbReference type="PANTHER" id="PTHR12526">
    <property type="entry name" value="GLYCOSYLTRANSFERASE"/>
    <property type="match status" value="1"/>
</dbReference>
<dbReference type="OrthoDB" id="9768937at2"/>
<sequence>MTHVNSEHIRALNHANEQQTTRVLYVHFGDNWLRGSEIVLLDVINNAQQQGYQPVLWCNSQVLADQAEQLGIEVVCQPMVCLGYWLEPKWQVIAFINQLLTARKLITKHNIALVHCNNGAPCQWLSVVCKWLKVPLVLHLHARYQYFDRLALVFAGADHTIGVSQSVIQVFSRTEPNHSAMSVIYNGVEQQRAVSNRPKDLRALVGARQNDTVLLFVGSLIARKGVATLIAAVAQLSSQQSPCQQSKGHKVKLAIVGEGEEKLRLQMQVESLGLTEHVYFLGEQQDVAALYGGNADCFVSVPDEEVFGLTLAEASLAGMPVITTDVPGVNEIYQNNVSARLVPAGSVDALARAMSELERHPQRFKRFATEAQRHIAQSFSCQQQFQQLDACYQDVLTRGSQKSLVWLVRYQISQMTSALVSRLCSKLLTGLKHLGVLQATAK</sequence>
<dbReference type="EMBL" id="QUOU01000001">
    <property type="protein sequence ID" value="REL28008.1"/>
    <property type="molecule type" value="Genomic_DNA"/>
</dbReference>
<evidence type="ECO:0000259" key="2">
    <source>
        <dbReference type="Pfam" id="PF13439"/>
    </source>
</evidence>
<dbReference type="AlphaFoldDB" id="A0A3E0TTX8"/>
<dbReference type="SUPFAM" id="SSF53756">
    <property type="entry name" value="UDP-Glycosyltransferase/glycogen phosphorylase"/>
    <property type="match status" value="1"/>
</dbReference>
<dbReference type="RefSeq" id="WP_116009069.1">
    <property type="nucleotide sequence ID" value="NZ_QUOU01000001.1"/>
</dbReference>
<protein>
    <submittedName>
        <fullName evidence="3">Glycosyltransferase</fullName>
    </submittedName>
</protein>
<dbReference type="PANTHER" id="PTHR12526:SF630">
    <property type="entry name" value="GLYCOSYLTRANSFERASE"/>
    <property type="match status" value="1"/>
</dbReference>
<feature type="domain" description="Glycosyltransferase subfamily 4-like N-terminal" evidence="2">
    <location>
        <begin position="35"/>
        <end position="191"/>
    </location>
</feature>
<accession>A0A3E0TTX8</accession>
<organism evidence="3 4">
    <name type="scientific">Thalassotalea euphylliae</name>
    <dbReference type="NCBI Taxonomy" id="1655234"/>
    <lineage>
        <taxon>Bacteria</taxon>
        <taxon>Pseudomonadati</taxon>
        <taxon>Pseudomonadota</taxon>
        <taxon>Gammaproteobacteria</taxon>
        <taxon>Alteromonadales</taxon>
        <taxon>Colwelliaceae</taxon>
        <taxon>Thalassotalea</taxon>
    </lineage>
</organism>
<dbReference type="Pfam" id="PF00534">
    <property type="entry name" value="Glycos_transf_1"/>
    <property type="match status" value="1"/>
</dbReference>
<comment type="caution">
    <text evidence="3">The sequence shown here is derived from an EMBL/GenBank/DDBJ whole genome shotgun (WGS) entry which is preliminary data.</text>
</comment>
<dbReference type="Gene3D" id="3.40.50.2000">
    <property type="entry name" value="Glycogen Phosphorylase B"/>
    <property type="match status" value="2"/>
</dbReference>
<proteinExistence type="predicted"/>